<keyword evidence="3" id="KW-0997">Cell inner membrane</keyword>
<evidence type="ECO:0000256" key="3">
    <source>
        <dbReference type="ARBA" id="ARBA00022519"/>
    </source>
</evidence>
<evidence type="ECO:0000256" key="4">
    <source>
        <dbReference type="ARBA" id="ARBA00022670"/>
    </source>
</evidence>
<dbReference type="EC" id="3.4.23.36" evidence="10"/>
<comment type="similarity">
    <text evidence="1 10 12">Belongs to the peptidase A8 family.</text>
</comment>
<comment type="caution">
    <text evidence="13">The sequence shown here is derived from an EMBL/GenBank/DDBJ whole genome shotgun (WGS) entry which is preliminary data.</text>
</comment>
<dbReference type="Pfam" id="PF01252">
    <property type="entry name" value="Peptidase_A8"/>
    <property type="match status" value="1"/>
</dbReference>
<gene>
    <name evidence="10" type="primary">lspA</name>
    <name evidence="13" type="ORF">HNP76_000229</name>
</gene>
<dbReference type="PRINTS" id="PR00781">
    <property type="entry name" value="LIPOSIGPTASE"/>
</dbReference>
<evidence type="ECO:0000256" key="1">
    <source>
        <dbReference type="ARBA" id="ARBA00006139"/>
    </source>
</evidence>
<dbReference type="InterPro" id="IPR001872">
    <property type="entry name" value="Peptidase_A8"/>
</dbReference>
<evidence type="ECO:0000256" key="6">
    <source>
        <dbReference type="ARBA" id="ARBA00022750"/>
    </source>
</evidence>
<keyword evidence="8 10" id="KW-1133">Transmembrane helix</keyword>
<keyword evidence="6 10" id="KW-0064">Aspartyl protease</keyword>
<dbReference type="AlphaFoldDB" id="A0A7W8G6R5"/>
<dbReference type="HAMAP" id="MF_00161">
    <property type="entry name" value="LspA"/>
    <property type="match status" value="1"/>
</dbReference>
<comment type="subcellular location">
    <subcellularLocation>
        <location evidence="10">Cell membrane</location>
        <topology evidence="10">Multi-pass membrane protein</topology>
    </subcellularLocation>
</comment>
<dbReference type="UniPathway" id="UPA00665"/>
<comment type="pathway">
    <text evidence="10">Protein modification; lipoprotein biosynthesis (signal peptide cleavage).</text>
</comment>
<keyword evidence="9 10" id="KW-0472">Membrane</keyword>
<evidence type="ECO:0000256" key="12">
    <source>
        <dbReference type="RuleBase" id="RU004181"/>
    </source>
</evidence>
<protein>
    <recommendedName>
        <fullName evidence="10">Lipoprotein signal peptidase</fullName>
        <ecNumber evidence="10">3.4.23.36</ecNumber>
    </recommendedName>
    <alternativeName>
        <fullName evidence="10">Prolipoprotein signal peptidase</fullName>
    </alternativeName>
    <alternativeName>
        <fullName evidence="10">Signal peptidase II</fullName>
        <shortName evidence="10">SPase II</shortName>
    </alternativeName>
</protein>
<evidence type="ECO:0000313" key="13">
    <source>
        <dbReference type="EMBL" id="MBB5224889.1"/>
    </source>
</evidence>
<proteinExistence type="inferred from homology"/>
<keyword evidence="4 10" id="KW-0645">Protease</keyword>
<dbReference type="PANTHER" id="PTHR33695">
    <property type="entry name" value="LIPOPROTEIN SIGNAL PEPTIDASE"/>
    <property type="match status" value="1"/>
</dbReference>
<dbReference type="PROSITE" id="PS00855">
    <property type="entry name" value="SPASE_II"/>
    <property type="match status" value="1"/>
</dbReference>
<evidence type="ECO:0000256" key="9">
    <source>
        <dbReference type="ARBA" id="ARBA00023136"/>
    </source>
</evidence>
<feature type="transmembrane region" description="Helical" evidence="10">
    <location>
        <begin position="164"/>
        <end position="184"/>
    </location>
</feature>
<evidence type="ECO:0000256" key="11">
    <source>
        <dbReference type="RuleBase" id="RU000594"/>
    </source>
</evidence>
<dbReference type="GO" id="GO:0005886">
    <property type="term" value="C:plasma membrane"/>
    <property type="evidence" value="ECO:0007669"/>
    <property type="project" value="UniProtKB-SubCell"/>
</dbReference>
<sequence length="194" mass="21617">MSDATIEVAFKPKYFTSKKLIPLILVLVVILLDQLTKLIVTDTIPLYGMGASFFGGFLRIVHINNPGIAFSIGQGWSIAVRSILFRIIPLIVIIVVLGVYMRNDDFSRLQRWAIAGIAGGGFGNLIDRFFRSEGVVDFIDVKWFGIEKSPFKFLRWERWPTFNVADAAVVVCGILLVLSFLVAMKKAKNSGSDE</sequence>
<organism evidence="13 14">
    <name type="scientific">Treponema ruminis</name>
    <dbReference type="NCBI Taxonomy" id="744515"/>
    <lineage>
        <taxon>Bacteria</taxon>
        <taxon>Pseudomonadati</taxon>
        <taxon>Spirochaetota</taxon>
        <taxon>Spirochaetia</taxon>
        <taxon>Spirochaetales</taxon>
        <taxon>Treponemataceae</taxon>
        <taxon>Treponema</taxon>
    </lineage>
</organism>
<evidence type="ECO:0000256" key="5">
    <source>
        <dbReference type="ARBA" id="ARBA00022692"/>
    </source>
</evidence>
<dbReference type="GO" id="GO:0006508">
    <property type="term" value="P:proteolysis"/>
    <property type="evidence" value="ECO:0007669"/>
    <property type="project" value="UniProtKB-KW"/>
</dbReference>
<keyword evidence="2 10" id="KW-1003">Cell membrane</keyword>
<feature type="transmembrane region" description="Helical" evidence="10">
    <location>
        <begin position="83"/>
        <end position="101"/>
    </location>
</feature>
<dbReference type="NCBIfam" id="TIGR00077">
    <property type="entry name" value="lspA"/>
    <property type="match status" value="1"/>
</dbReference>
<keyword evidence="5 10" id="KW-0812">Transmembrane</keyword>
<name>A0A7W8G6R5_9SPIR</name>
<reference evidence="13 14" key="1">
    <citation type="submission" date="2020-08" db="EMBL/GenBank/DDBJ databases">
        <title>Genomic Encyclopedia of Type Strains, Phase IV (KMG-IV): sequencing the most valuable type-strain genomes for metagenomic binning, comparative biology and taxonomic classification.</title>
        <authorList>
            <person name="Goeker M."/>
        </authorList>
    </citation>
    <scope>NUCLEOTIDE SEQUENCE [LARGE SCALE GENOMIC DNA]</scope>
    <source>
        <strain evidence="13 14">DSM 103462</strain>
    </source>
</reference>
<dbReference type="PANTHER" id="PTHR33695:SF1">
    <property type="entry name" value="LIPOPROTEIN SIGNAL PEPTIDASE"/>
    <property type="match status" value="1"/>
</dbReference>
<comment type="function">
    <text evidence="10 11">This protein specifically catalyzes the removal of signal peptides from prolipoproteins.</text>
</comment>
<evidence type="ECO:0000256" key="2">
    <source>
        <dbReference type="ARBA" id="ARBA00022475"/>
    </source>
</evidence>
<dbReference type="GO" id="GO:0004190">
    <property type="term" value="F:aspartic-type endopeptidase activity"/>
    <property type="evidence" value="ECO:0007669"/>
    <property type="project" value="UniProtKB-UniRule"/>
</dbReference>
<comment type="catalytic activity">
    <reaction evidence="10 11">
        <text>Release of signal peptides from bacterial membrane prolipoproteins. Hydrolyzes -Xaa-Yaa-Zaa-|-(S,diacylglyceryl)Cys-, in which Xaa is hydrophobic (preferably Leu), and Yaa (Ala or Ser) and Zaa (Gly or Ala) have small, neutral side chains.</text>
        <dbReference type="EC" id="3.4.23.36"/>
    </reaction>
</comment>
<feature type="transmembrane region" description="Helical" evidence="10">
    <location>
        <begin position="20"/>
        <end position="40"/>
    </location>
</feature>
<feature type="transmembrane region" description="Helical" evidence="10">
    <location>
        <begin position="46"/>
        <end position="62"/>
    </location>
</feature>
<dbReference type="Proteomes" id="UP000518887">
    <property type="component" value="Unassembled WGS sequence"/>
</dbReference>
<evidence type="ECO:0000313" key="14">
    <source>
        <dbReference type="Proteomes" id="UP000518887"/>
    </source>
</evidence>
<keyword evidence="14" id="KW-1185">Reference proteome</keyword>
<dbReference type="EMBL" id="JACHFQ010000001">
    <property type="protein sequence ID" value="MBB5224889.1"/>
    <property type="molecule type" value="Genomic_DNA"/>
</dbReference>
<feature type="active site" evidence="10">
    <location>
        <position position="137"/>
    </location>
</feature>
<evidence type="ECO:0000256" key="7">
    <source>
        <dbReference type="ARBA" id="ARBA00022801"/>
    </source>
</evidence>
<evidence type="ECO:0000256" key="10">
    <source>
        <dbReference type="HAMAP-Rule" id="MF_00161"/>
    </source>
</evidence>
<accession>A0A7W8G6R5</accession>
<feature type="active site" evidence="10">
    <location>
        <position position="166"/>
    </location>
</feature>
<keyword evidence="7 10" id="KW-0378">Hydrolase</keyword>
<evidence type="ECO:0000256" key="8">
    <source>
        <dbReference type="ARBA" id="ARBA00022989"/>
    </source>
</evidence>
<dbReference type="RefSeq" id="WP_184656614.1">
    <property type="nucleotide sequence ID" value="NZ_JACHFQ010000001.1"/>
</dbReference>